<dbReference type="AlphaFoldDB" id="A0A1Y2LT29"/>
<feature type="region of interest" description="Disordered" evidence="1">
    <location>
        <begin position="123"/>
        <end position="171"/>
    </location>
</feature>
<sequence length="171" mass="19525">MASESILNGTGDRNAVINGVFTVPICENPDGKAISSVLDPDGPNYPCMCGQPWTADKGYSYSEDQTPRFLGLSGLMFSNDWEHWCDNHNDCDEESDIDLNPILEKYRDPKTDPEIPKRFKYPYRKCRDHKDAQKHPGWPDRDQDPEYDTDTQAMLDRMRTNSSGQGIRFEA</sequence>
<keyword evidence="3" id="KW-1185">Reference proteome</keyword>
<dbReference type="Proteomes" id="UP000193240">
    <property type="component" value="Unassembled WGS sequence"/>
</dbReference>
<evidence type="ECO:0000313" key="2">
    <source>
        <dbReference type="EMBL" id="OSS46128.1"/>
    </source>
</evidence>
<evidence type="ECO:0000256" key="1">
    <source>
        <dbReference type="SAM" id="MobiDB-lite"/>
    </source>
</evidence>
<dbReference type="EMBL" id="KZ107852">
    <property type="protein sequence ID" value="OSS46128.1"/>
    <property type="molecule type" value="Genomic_DNA"/>
</dbReference>
<reference evidence="2 3" key="1">
    <citation type="journal article" date="2017" name="Genome Announc.">
        <title>Genome sequence of the saprophytic ascomycete Epicoccum nigrum ICMP 19927 strain isolated from New Zealand.</title>
        <authorList>
            <person name="Fokin M."/>
            <person name="Fleetwood D."/>
            <person name="Weir B.S."/>
            <person name="Villas-Boas S.G."/>
        </authorList>
    </citation>
    <scope>NUCLEOTIDE SEQUENCE [LARGE SCALE GENOMIC DNA]</scope>
    <source>
        <strain evidence="2 3">ICMP 19927</strain>
    </source>
</reference>
<protein>
    <submittedName>
        <fullName evidence="2">Uncharacterized protein</fullName>
    </submittedName>
</protein>
<gene>
    <name evidence="2" type="ORF">B5807_08158</name>
</gene>
<accession>A0A1Y2LT29</accession>
<proteinExistence type="predicted"/>
<evidence type="ECO:0000313" key="3">
    <source>
        <dbReference type="Proteomes" id="UP000193240"/>
    </source>
</evidence>
<name>A0A1Y2LT29_EPING</name>
<feature type="compositionally biased region" description="Basic and acidic residues" evidence="1">
    <location>
        <begin position="128"/>
        <end position="144"/>
    </location>
</feature>
<dbReference type="InParanoid" id="A0A1Y2LT29"/>
<organism evidence="2 3">
    <name type="scientific">Epicoccum nigrum</name>
    <name type="common">Soil fungus</name>
    <name type="synonym">Epicoccum purpurascens</name>
    <dbReference type="NCBI Taxonomy" id="105696"/>
    <lineage>
        <taxon>Eukaryota</taxon>
        <taxon>Fungi</taxon>
        <taxon>Dikarya</taxon>
        <taxon>Ascomycota</taxon>
        <taxon>Pezizomycotina</taxon>
        <taxon>Dothideomycetes</taxon>
        <taxon>Pleosporomycetidae</taxon>
        <taxon>Pleosporales</taxon>
        <taxon>Pleosporineae</taxon>
        <taxon>Didymellaceae</taxon>
        <taxon>Epicoccum</taxon>
    </lineage>
</organism>